<evidence type="ECO:0000313" key="1">
    <source>
        <dbReference type="EMBL" id="JAD35225.1"/>
    </source>
</evidence>
<name>A0A0A8ZER4_ARUDO</name>
<dbReference type="EMBL" id="GBRH01262670">
    <property type="protein sequence ID" value="JAD35225.1"/>
    <property type="molecule type" value="Transcribed_RNA"/>
</dbReference>
<accession>A0A0A8ZER4</accession>
<reference evidence="1" key="1">
    <citation type="submission" date="2014-09" db="EMBL/GenBank/DDBJ databases">
        <authorList>
            <person name="Magalhaes I.L.F."/>
            <person name="Oliveira U."/>
            <person name="Santos F.R."/>
            <person name="Vidigal T.H.D.A."/>
            <person name="Brescovit A.D."/>
            <person name="Santos A.J."/>
        </authorList>
    </citation>
    <scope>NUCLEOTIDE SEQUENCE</scope>
    <source>
        <tissue evidence="1">Shoot tissue taken approximately 20 cm above the soil surface</tissue>
    </source>
</reference>
<reference evidence="1" key="2">
    <citation type="journal article" date="2015" name="Data Brief">
        <title>Shoot transcriptome of the giant reed, Arundo donax.</title>
        <authorList>
            <person name="Barrero R.A."/>
            <person name="Guerrero F.D."/>
            <person name="Moolhuijzen P."/>
            <person name="Goolsby J.A."/>
            <person name="Tidwell J."/>
            <person name="Bellgard S.E."/>
            <person name="Bellgard M.I."/>
        </authorList>
    </citation>
    <scope>NUCLEOTIDE SEQUENCE</scope>
    <source>
        <tissue evidence="1">Shoot tissue taken approximately 20 cm above the soil surface</tissue>
    </source>
</reference>
<sequence length="35" mass="3920">MKLNFAPTPLSQLNGVNSVIKRHLCPCRFAPTFSM</sequence>
<organism evidence="1">
    <name type="scientific">Arundo donax</name>
    <name type="common">Giant reed</name>
    <name type="synonym">Donax arundinaceus</name>
    <dbReference type="NCBI Taxonomy" id="35708"/>
    <lineage>
        <taxon>Eukaryota</taxon>
        <taxon>Viridiplantae</taxon>
        <taxon>Streptophyta</taxon>
        <taxon>Embryophyta</taxon>
        <taxon>Tracheophyta</taxon>
        <taxon>Spermatophyta</taxon>
        <taxon>Magnoliopsida</taxon>
        <taxon>Liliopsida</taxon>
        <taxon>Poales</taxon>
        <taxon>Poaceae</taxon>
        <taxon>PACMAD clade</taxon>
        <taxon>Arundinoideae</taxon>
        <taxon>Arundineae</taxon>
        <taxon>Arundo</taxon>
    </lineage>
</organism>
<protein>
    <submittedName>
        <fullName evidence="1">Uncharacterized protein</fullName>
    </submittedName>
</protein>
<dbReference type="AlphaFoldDB" id="A0A0A8ZER4"/>
<proteinExistence type="predicted"/>